<dbReference type="InterPro" id="IPR044894">
    <property type="entry name" value="TubC_N_sf"/>
</dbReference>
<evidence type="ECO:0000256" key="3">
    <source>
        <dbReference type="ARBA" id="ARBA00022553"/>
    </source>
</evidence>
<dbReference type="Pfam" id="PF00550">
    <property type="entry name" value="PP-binding"/>
    <property type="match status" value="1"/>
</dbReference>
<dbReference type="PANTHER" id="PTHR45527">
    <property type="entry name" value="NONRIBOSOMAL PEPTIDE SYNTHETASE"/>
    <property type="match status" value="1"/>
</dbReference>
<dbReference type="InterPro" id="IPR006162">
    <property type="entry name" value="Ppantetheine_attach_site"/>
</dbReference>
<dbReference type="PROSITE" id="PS00455">
    <property type="entry name" value="AMP_BINDING"/>
    <property type="match status" value="1"/>
</dbReference>
<dbReference type="InterPro" id="IPR010071">
    <property type="entry name" value="AA_adenyl_dom"/>
</dbReference>
<dbReference type="Gene3D" id="3.40.50.980">
    <property type="match status" value="2"/>
</dbReference>
<comment type="cofactor">
    <cofactor evidence="1">
        <name>pantetheine 4'-phosphate</name>
        <dbReference type="ChEBI" id="CHEBI:47942"/>
    </cofactor>
</comment>
<organism evidence="6 7">
    <name type="scientific">[Empedobacter] haloabium</name>
    <dbReference type="NCBI Taxonomy" id="592317"/>
    <lineage>
        <taxon>Bacteria</taxon>
        <taxon>Pseudomonadati</taxon>
        <taxon>Pseudomonadota</taxon>
        <taxon>Betaproteobacteria</taxon>
        <taxon>Burkholderiales</taxon>
        <taxon>Oxalobacteraceae</taxon>
        <taxon>Telluria group</taxon>
        <taxon>Telluria group incertae sedis</taxon>
    </lineage>
</organism>
<dbReference type="InterPro" id="IPR000873">
    <property type="entry name" value="AMP-dep_synth/lig_dom"/>
</dbReference>
<dbReference type="Gene3D" id="1.10.10.1830">
    <property type="entry name" value="Non-ribosomal peptide synthase, adenylation domain"/>
    <property type="match status" value="1"/>
</dbReference>
<protein>
    <submittedName>
        <fullName evidence="6">Amino acid adenylation domain-containing protein</fullName>
    </submittedName>
</protein>
<feature type="region of interest" description="Disordered" evidence="4">
    <location>
        <begin position="1139"/>
        <end position="1160"/>
    </location>
</feature>
<dbReference type="Gene3D" id="3.30.300.30">
    <property type="match status" value="1"/>
</dbReference>
<dbReference type="Gene3D" id="1.10.1200.10">
    <property type="entry name" value="ACP-like"/>
    <property type="match status" value="1"/>
</dbReference>
<proteinExistence type="predicted"/>
<evidence type="ECO:0000256" key="2">
    <source>
        <dbReference type="ARBA" id="ARBA00022450"/>
    </source>
</evidence>
<dbReference type="Pfam" id="PF13193">
    <property type="entry name" value="AMP-binding_C"/>
    <property type="match status" value="1"/>
</dbReference>
<dbReference type="NCBIfam" id="TIGR01733">
    <property type="entry name" value="AA-adenyl-dom"/>
    <property type="match status" value="1"/>
</dbReference>
<gene>
    <name evidence="6" type="ORF">E7V67_010145</name>
</gene>
<keyword evidence="7" id="KW-1185">Reference proteome</keyword>
<dbReference type="InterPro" id="IPR020845">
    <property type="entry name" value="AMP-binding_CS"/>
</dbReference>
<dbReference type="SUPFAM" id="SSF47336">
    <property type="entry name" value="ACP-like"/>
    <property type="match status" value="1"/>
</dbReference>
<dbReference type="EMBL" id="CP136508">
    <property type="protein sequence ID" value="WUR15437.1"/>
    <property type="molecule type" value="Genomic_DNA"/>
</dbReference>
<dbReference type="PANTHER" id="PTHR45527:SF1">
    <property type="entry name" value="FATTY ACID SYNTHASE"/>
    <property type="match status" value="1"/>
</dbReference>
<accession>A0ABZ1URQ1</accession>
<dbReference type="Gene3D" id="3.30.559.30">
    <property type="entry name" value="Nonribosomal peptide synthetase, condensation domain"/>
    <property type="match status" value="1"/>
</dbReference>
<dbReference type="InterPro" id="IPR025110">
    <property type="entry name" value="AMP-bd_C"/>
</dbReference>
<dbReference type="InterPro" id="IPR036736">
    <property type="entry name" value="ACP-like_sf"/>
</dbReference>
<feature type="domain" description="Carrier" evidence="5">
    <location>
        <begin position="1053"/>
        <end position="1127"/>
    </location>
</feature>
<dbReference type="PROSITE" id="PS00012">
    <property type="entry name" value="PHOSPHOPANTETHEINE"/>
    <property type="match status" value="1"/>
</dbReference>
<dbReference type="InterPro" id="IPR009081">
    <property type="entry name" value="PP-bd_ACP"/>
</dbReference>
<dbReference type="SUPFAM" id="SSF52777">
    <property type="entry name" value="CoA-dependent acyltransferases"/>
    <property type="match status" value="2"/>
</dbReference>
<keyword evidence="2" id="KW-0596">Phosphopantetheine</keyword>
<evidence type="ECO:0000259" key="5">
    <source>
        <dbReference type="PROSITE" id="PS50075"/>
    </source>
</evidence>
<dbReference type="Gene3D" id="3.30.559.10">
    <property type="entry name" value="Chloramphenicol acetyltransferase-like domain"/>
    <property type="match status" value="1"/>
</dbReference>
<name>A0ABZ1URQ1_9BURK</name>
<dbReference type="SUPFAM" id="SSF56801">
    <property type="entry name" value="Acetyl-CoA synthetase-like"/>
    <property type="match status" value="1"/>
</dbReference>
<keyword evidence="3" id="KW-0597">Phosphoprotein</keyword>
<dbReference type="CDD" id="cd19544">
    <property type="entry name" value="E-C_NRPS"/>
    <property type="match status" value="1"/>
</dbReference>
<dbReference type="InterPro" id="IPR023213">
    <property type="entry name" value="CAT-like_dom_sf"/>
</dbReference>
<dbReference type="Pfam" id="PF00501">
    <property type="entry name" value="AMP-binding"/>
    <property type="match status" value="1"/>
</dbReference>
<dbReference type="Gene3D" id="2.30.38.10">
    <property type="entry name" value="Luciferase, Domain 3"/>
    <property type="match status" value="1"/>
</dbReference>
<evidence type="ECO:0000256" key="4">
    <source>
        <dbReference type="SAM" id="MobiDB-lite"/>
    </source>
</evidence>
<evidence type="ECO:0000313" key="6">
    <source>
        <dbReference type="EMBL" id="WUR15437.1"/>
    </source>
</evidence>
<dbReference type="InterPro" id="IPR045851">
    <property type="entry name" value="AMP-bd_C_sf"/>
</dbReference>
<reference evidence="6 7" key="1">
    <citation type="journal article" date="2019" name="Int. J. Syst. Evol. Microbiol.">
        <title>The Draft Whole-Genome Sequence of the Antibiotic Producer Empedobacter haloabium ATCC 31962 Provides Indications for Its Taxonomic Reclassification.</title>
        <authorList>
            <person name="Miess H."/>
            <person name="Arlt P."/>
            <person name="Apel A.K."/>
            <person name="Weber T."/>
            <person name="Nieselt K."/>
            <person name="Hanssen F."/>
            <person name="Czemmel S."/>
            <person name="Nahnsen S."/>
            <person name="Gross H."/>
        </authorList>
    </citation>
    <scope>NUCLEOTIDE SEQUENCE [LARGE SCALE GENOMIC DNA]</scope>
    <source>
        <strain evidence="6 7">ATCC 31962</strain>
    </source>
</reference>
<sequence>MSALELLDKLDARGIAVRVKGDKLALIGDQRQLADDGLMASLRSHKEDLIALLKRRAGSDAQGGIPAGTQHIVPDMLPLVALAPAQIERLVQATPGGAANIQDIYPLVPLQEGILFHHRVQSAADTYVLPTLLRFDSRQRLDGFMAALNEVIARHDILRTAVHWEGLAEPVQVVWRQARVEVRTLERAPQGSDAVTQLQAHADPRRERLDVRQAPMLRAYAMFDAATGTWLMQLLHHHLVLDHTASELLIGEIALLLQGRRTELEPPVPFGRFVAQVRQGMGAADHEAYFRRELGDVAEPTAPFGLMDVQGDGSAVLRYGARMEPALAARLRRQVKSRGVGAASLFHLAWARVLACCVGRDDVVFGTVLFGRMQGAADTARALGMFLNTLPLRVRMADTVEQGLKRTQAALAELLRHEHAPLTLAQRCSALPANVPLFSSLLNYRYSHEGEGEGKVLEGIEHLGGHDRTNYPFVLHVDDLGTGFELTAEVDHSVAAPRVVAFMLTALEGLVRALEHDPALPLAALDVLPPDERRQVLHDFNATATGYPAALLHELVERQAARTPAATAVRFEGTELGYGELNARANQLARHLRGLGVGPDRTVGVLLERSEHLVIALLAVVKAGGAYVPLDPSYPDERLAHMLRDSAPLVLLTQEALADRLAAPQLVLDTAATQALLAAREDTNLDPAGLAADHLAYVIYTSGSTGQPKGVMNSHRGIVNRLQWMQQAYALGPRDVVLQKTPFGFDVSVWEFFWPLMTGAQLVLARPEGHKDPHYLGAVIEAAGVTTLHFVPSMLQVFLSQPDAVARSASVRQVMCSGEALPAALAHAARAQLPQAQLHNLYGPTEAAVDVTAWTCTGEEGTAVPIGRPIANTRMYVLDTHGRPAPLGVAGELYIGGVQVARGYLNLPRLTEERFLADPFVVGGRMYRTGDLGRWRPDGAIDYLGRNDFQVKLRGFRIELGEIEAQLLRQPGVREAVVLARPDGAGLVAYLVAAPAPEPADLRAQLGRHLPDYMIPAAYVTLDALPLGPNGKLDRKALPALDGAAFGRQAFEAPLGEVEQALAAIWSELLGIERIGRQDHFFELGGHSLLAIRLLEQLRQRGWSLDIRALFAHPSLAGMAAAIELARGAETPAMDVPPNAIPESFAASNEPHDDIEEFRL</sequence>
<dbReference type="CDD" id="cd17646">
    <property type="entry name" value="A_NRPS_AB3403-like"/>
    <property type="match status" value="1"/>
</dbReference>
<evidence type="ECO:0000256" key="1">
    <source>
        <dbReference type="ARBA" id="ARBA00001957"/>
    </source>
</evidence>
<dbReference type="PROSITE" id="PS50075">
    <property type="entry name" value="CARRIER"/>
    <property type="match status" value="1"/>
</dbReference>
<evidence type="ECO:0000313" key="7">
    <source>
        <dbReference type="Proteomes" id="UP000321323"/>
    </source>
</evidence>
<dbReference type="InterPro" id="IPR001242">
    <property type="entry name" value="Condensation_dom"/>
</dbReference>
<dbReference type="Pfam" id="PF00668">
    <property type="entry name" value="Condensation"/>
    <property type="match status" value="1"/>
</dbReference>
<dbReference type="Proteomes" id="UP000321323">
    <property type="component" value="Chromosome"/>
</dbReference>